<feature type="transmembrane region" description="Helical" evidence="1">
    <location>
        <begin position="210"/>
        <end position="231"/>
    </location>
</feature>
<reference evidence="2 3" key="1">
    <citation type="journal article" date="2019" name="Nat. Ecol. Evol.">
        <title>Megaphylogeny resolves global patterns of mushroom evolution.</title>
        <authorList>
            <person name="Varga T."/>
            <person name="Krizsan K."/>
            <person name="Foldi C."/>
            <person name="Dima B."/>
            <person name="Sanchez-Garcia M."/>
            <person name="Sanchez-Ramirez S."/>
            <person name="Szollosi G.J."/>
            <person name="Szarkandi J.G."/>
            <person name="Papp V."/>
            <person name="Albert L."/>
            <person name="Andreopoulos W."/>
            <person name="Angelini C."/>
            <person name="Antonin V."/>
            <person name="Barry K.W."/>
            <person name="Bougher N.L."/>
            <person name="Buchanan P."/>
            <person name="Buyck B."/>
            <person name="Bense V."/>
            <person name="Catcheside P."/>
            <person name="Chovatia M."/>
            <person name="Cooper J."/>
            <person name="Damon W."/>
            <person name="Desjardin D."/>
            <person name="Finy P."/>
            <person name="Geml J."/>
            <person name="Haridas S."/>
            <person name="Hughes K."/>
            <person name="Justo A."/>
            <person name="Karasinski D."/>
            <person name="Kautmanova I."/>
            <person name="Kiss B."/>
            <person name="Kocsube S."/>
            <person name="Kotiranta H."/>
            <person name="LaButti K.M."/>
            <person name="Lechner B.E."/>
            <person name="Liimatainen K."/>
            <person name="Lipzen A."/>
            <person name="Lukacs Z."/>
            <person name="Mihaltcheva S."/>
            <person name="Morgado L.N."/>
            <person name="Niskanen T."/>
            <person name="Noordeloos M.E."/>
            <person name="Ohm R.A."/>
            <person name="Ortiz-Santana B."/>
            <person name="Ovrebo C."/>
            <person name="Racz N."/>
            <person name="Riley R."/>
            <person name="Savchenko A."/>
            <person name="Shiryaev A."/>
            <person name="Soop K."/>
            <person name="Spirin V."/>
            <person name="Szebenyi C."/>
            <person name="Tomsovsky M."/>
            <person name="Tulloss R.E."/>
            <person name="Uehling J."/>
            <person name="Grigoriev I.V."/>
            <person name="Vagvolgyi C."/>
            <person name="Papp T."/>
            <person name="Martin F.M."/>
            <person name="Miettinen O."/>
            <person name="Hibbett D.S."/>
            <person name="Nagy L.G."/>
        </authorList>
    </citation>
    <scope>NUCLEOTIDE SEQUENCE [LARGE SCALE GENOMIC DNA]</scope>
    <source>
        <strain evidence="2 3">FP101781</strain>
    </source>
</reference>
<sequence>MDDAAISLFTTDELVGGLAHKYIILISTSEWDRVFKALLIESHDDVDASPPIDSDSLPRFTAINVLFYLNRYLSLLGPIGFLLQALWLPPDHPHKLQLVVGVFLVVRTYALYNGNKCILWLLVISAAAVLANGVFSVSSHVRARPAEESVLLRLYGCSFPMDVETARKHATAWAGLLGLDLLIFALTLYKSITEIRYGGSTIMRVLLRDGAIYFGLMAILTSMTMATFLAFGPYYRGIIVTFTNAISSVMMARLLLNLRDPSLCCRSRYVPGTTGISVSPGSIFTDAISLDEEHQHTVACRERHQTSQELPLGPIASQQQPG</sequence>
<proteinExistence type="predicted"/>
<dbReference type="EMBL" id="QPFP01000009">
    <property type="protein sequence ID" value="TEB34506.1"/>
    <property type="molecule type" value="Genomic_DNA"/>
</dbReference>
<keyword evidence="3" id="KW-1185">Reference proteome</keyword>
<evidence type="ECO:0000313" key="2">
    <source>
        <dbReference type="EMBL" id="TEB34506.1"/>
    </source>
</evidence>
<accession>A0A4Y7TK05</accession>
<protein>
    <recommendedName>
        <fullName evidence="4">Transmembrane protein</fullName>
    </recommendedName>
</protein>
<dbReference type="Proteomes" id="UP000298030">
    <property type="component" value="Unassembled WGS sequence"/>
</dbReference>
<feature type="transmembrane region" description="Helical" evidence="1">
    <location>
        <begin position="69"/>
        <end position="88"/>
    </location>
</feature>
<evidence type="ECO:0000256" key="1">
    <source>
        <dbReference type="SAM" id="Phobius"/>
    </source>
</evidence>
<feature type="transmembrane region" description="Helical" evidence="1">
    <location>
        <begin position="119"/>
        <end position="141"/>
    </location>
</feature>
<feature type="transmembrane region" description="Helical" evidence="1">
    <location>
        <begin position="170"/>
        <end position="189"/>
    </location>
</feature>
<keyword evidence="1" id="KW-1133">Transmembrane helix</keyword>
<name>A0A4Y7TK05_COPMI</name>
<keyword evidence="1" id="KW-0472">Membrane</keyword>
<gene>
    <name evidence="2" type="ORF">FA13DRAFT_1788931</name>
</gene>
<dbReference type="AlphaFoldDB" id="A0A4Y7TK05"/>
<keyword evidence="1" id="KW-0812">Transmembrane</keyword>
<evidence type="ECO:0008006" key="4">
    <source>
        <dbReference type="Google" id="ProtNLM"/>
    </source>
</evidence>
<feature type="transmembrane region" description="Helical" evidence="1">
    <location>
        <begin position="237"/>
        <end position="256"/>
    </location>
</feature>
<feature type="transmembrane region" description="Helical" evidence="1">
    <location>
        <begin position="94"/>
        <end position="112"/>
    </location>
</feature>
<dbReference type="OrthoDB" id="3261349at2759"/>
<comment type="caution">
    <text evidence="2">The sequence shown here is derived from an EMBL/GenBank/DDBJ whole genome shotgun (WGS) entry which is preliminary data.</text>
</comment>
<organism evidence="2 3">
    <name type="scientific">Coprinellus micaceus</name>
    <name type="common">Glistening ink-cap mushroom</name>
    <name type="synonym">Coprinus micaceus</name>
    <dbReference type="NCBI Taxonomy" id="71717"/>
    <lineage>
        <taxon>Eukaryota</taxon>
        <taxon>Fungi</taxon>
        <taxon>Dikarya</taxon>
        <taxon>Basidiomycota</taxon>
        <taxon>Agaricomycotina</taxon>
        <taxon>Agaricomycetes</taxon>
        <taxon>Agaricomycetidae</taxon>
        <taxon>Agaricales</taxon>
        <taxon>Agaricineae</taxon>
        <taxon>Psathyrellaceae</taxon>
        <taxon>Coprinellus</taxon>
    </lineage>
</organism>
<evidence type="ECO:0000313" key="3">
    <source>
        <dbReference type="Proteomes" id="UP000298030"/>
    </source>
</evidence>